<gene>
    <name evidence="9" type="ORF">GCM10010842_38750</name>
</gene>
<dbReference type="InterPro" id="IPR006252">
    <property type="entry name" value="Malate_synthA"/>
</dbReference>
<protein>
    <recommendedName>
        <fullName evidence="2">malate synthase</fullName>
        <ecNumber evidence="2">2.3.3.9</ecNumber>
    </recommendedName>
</protein>
<feature type="domain" description="Malate synthase C-terminal" evidence="8">
    <location>
        <begin position="363"/>
        <end position="426"/>
    </location>
</feature>
<keyword evidence="4" id="KW-0816">Tricarboxylic acid cycle</keyword>
<dbReference type="Proteomes" id="UP000645517">
    <property type="component" value="Unassembled WGS sequence"/>
</dbReference>
<keyword evidence="3" id="KW-0329">Glyoxylate bypass</keyword>
<evidence type="ECO:0000259" key="8">
    <source>
        <dbReference type="Pfam" id="PF20659"/>
    </source>
</evidence>
<name>A0ABQ2JL38_9DEIO</name>
<dbReference type="InterPro" id="IPR011076">
    <property type="entry name" value="Malate_synth_sf"/>
</dbReference>
<dbReference type="SUPFAM" id="SSF51645">
    <property type="entry name" value="Malate synthase G"/>
    <property type="match status" value="1"/>
</dbReference>
<evidence type="ECO:0000256" key="1">
    <source>
        <dbReference type="ARBA" id="ARBA00006394"/>
    </source>
</evidence>
<dbReference type="InterPro" id="IPR048355">
    <property type="entry name" value="MS_C"/>
</dbReference>
<keyword evidence="5" id="KW-0808">Transferase</keyword>
<reference evidence="10" key="1">
    <citation type="journal article" date="2019" name="Int. J. Syst. Evol. Microbiol.">
        <title>The Global Catalogue of Microorganisms (GCM) 10K type strain sequencing project: providing services to taxonomists for standard genome sequencing and annotation.</title>
        <authorList>
            <consortium name="The Broad Institute Genomics Platform"/>
            <consortium name="The Broad Institute Genome Sequencing Center for Infectious Disease"/>
            <person name="Wu L."/>
            <person name="Ma J."/>
        </authorList>
    </citation>
    <scope>NUCLEOTIDE SEQUENCE [LARGE SCALE GENOMIC DNA]</scope>
    <source>
        <strain evidence="10">JCM 16918</strain>
    </source>
</reference>
<dbReference type="PANTHER" id="PTHR42902">
    <property type="entry name" value="MALATE SYNTHASE"/>
    <property type="match status" value="1"/>
</dbReference>
<evidence type="ECO:0000256" key="2">
    <source>
        <dbReference type="ARBA" id="ARBA00012636"/>
    </source>
</evidence>
<evidence type="ECO:0000313" key="9">
    <source>
        <dbReference type="EMBL" id="GGN47342.1"/>
    </source>
</evidence>
<keyword evidence="10" id="KW-1185">Reference proteome</keyword>
<comment type="similarity">
    <text evidence="1">Belongs to the malate synthase family.</text>
</comment>
<proteinExistence type="inferred from homology"/>
<evidence type="ECO:0000256" key="3">
    <source>
        <dbReference type="ARBA" id="ARBA00022435"/>
    </source>
</evidence>
<dbReference type="Pfam" id="PF20659">
    <property type="entry name" value="MS_C"/>
    <property type="match status" value="1"/>
</dbReference>
<evidence type="ECO:0000313" key="10">
    <source>
        <dbReference type="Proteomes" id="UP000645517"/>
    </source>
</evidence>
<dbReference type="EC" id="2.3.3.9" evidence="2"/>
<accession>A0ABQ2JL38</accession>
<sequence>MLPHAQSVPVVSVNPPDLPSPAARALAEALHAALADAWTAVDAPGPLDAAPPVTDYRAAPVPDDLLSGRAELIVEASDLPALRAALSSGADAVVIDFDDTFAPTPANVAAAWAALPEWLAADVPLLARPRALYAPQPGLSFAGQPARGALCDLAALLTARPGRVPHLYLPKLESVPQARAWATALRASEVHLGLKPGTLRVCLQIETLPGLLHMDALLAELREWAFGLNAGRWDYVFSLVKTTGATRTVPVPPRAGLGMDVDAMQAYAQALVDACRARGAQAVGGTAAVSPDPRDPTPALDAVRADKAREAAQGFQGAWAGLPELLDAMREGLATPTPTPAPTAPVTRERLLALPDPSPLPAAEVRDTLGLALDVFGAWFAGRGVITRNGRIEDTATAELARALLWQWARVGAPLDDGSVFDRAAYRALRRALRPDNAPEATLLDHVVLADAAPAYVPLEAHRLTLTERTFHD</sequence>
<dbReference type="Gene3D" id="3.20.20.360">
    <property type="entry name" value="Malate synthase, domain 3"/>
    <property type="match status" value="1"/>
</dbReference>
<dbReference type="EMBL" id="BMOR01000039">
    <property type="protein sequence ID" value="GGN47342.1"/>
    <property type="molecule type" value="Genomic_DNA"/>
</dbReference>
<dbReference type="Pfam" id="PF01274">
    <property type="entry name" value="MS_TIM-barrel"/>
    <property type="match status" value="1"/>
</dbReference>
<dbReference type="Gene3D" id="1.20.1220.12">
    <property type="entry name" value="Malate synthase, domain III"/>
    <property type="match status" value="1"/>
</dbReference>
<comment type="catalytic activity">
    <reaction evidence="6">
        <text>glyoxylate + acetyl-CoA + H2O = (S)-malate + CoA + H(+)</text>
        <dbReference type="Rhea" id="RHEA:18181"/>
        <dbReference type="ChEBI" id="CHEBI:15377"/>
        <dbReference type="ChEBI" id="CHEBI:15378"/>
        <dbReference type="ChEBI" id="CHEBI:15589"/>
        <dbReference type="ChEBI" id="CHEBI:36655"/>
        <dbReference type="ChEBI" id="CHEBI:57287"/>
        <dbReference type="ChEBI" id="CHEBI:57288"/>
        <dbReference type="EC" id="2.3.3.9"/>
    </reaction>
</comment>
<comment type="caution">
    <text evidence="9">The sequence shown here is derived from an EMBL/GenBank/DDBJ whole genome shotgun (WGS) entry which is preliminary data.</text>
</comment>
<dbReference type="InterPro" id="IPR044856">
    <property type="entry name" value="Malate_synth_C_sf"/>
</dbReference>
<dbReference type="PANTHER" id="PTHR42902:SF1">
    <property type="entry name" value="MALATE SYNTHASE 1-RELATED"/>
    <property type="match status" value="1"/>
</dbReference>
<dbReference type="InterPro" id="IPR046363">
    <property type="entry name" value="MS_N_TIM-barrel_dom"/>
</dbReference>
<dbReference type="InterPro" id="IPR001465">
    <property type="entry name" value="Malate_synthase_TIM"/>
</dbReference>
<organism evidence="9 10">
    <name type="scientific">Deinococcus daejeonensis</name>
    <dbReference type="NCBI Taxonomy" id="1007098"/>
    <lineage>
        <taxon>Bacteria</taxon>
        <taxon>Thermotogati</taxon>
        <taxon>Deinococcota</taxon>
        <taxon>Deinococci</taxon>
        <taxon>Deinococcales</taxon>
        <taxon>Deinococcaceae</taxon>
        <taxon>Deinococcus</taxon>
    </lineage>
</organism>
<evidence type="ECO:0000259" key="7">
    <source>
        <dbReference type="Pfam" id="PF01274"/>
    </source>
</evidence>
<feature type="domain" description="Malate synthase TIM barrel" evidence="7">
    <location>
        <begin position="125"/>
        <end position="330"/>
    </location>
</feature>
<evidence type="ECO:0000256" key="5">
    <source>
        <dbReference type="ARBA" id="ARBA00022679"/>
    </source>
</evidence>
<evidence type="ECO:0000256" key="6">
    <source>
        <dbReference type="ARBA" id="ARBA00047918"/>
    </source>
</evidence>
<evidence type="ECO:0000256" key="4">
    <source>
        <dbReference type="ARBA" id="ARBA00022532"/>
    </source>
</evidence>